<reference evidence="2" key="1">
    <citation type="submission" date="2023-07" db="EMBL/GenBank/DDBJ databases">
        <authorList>
            <consortium name="AG Swart"/>
            <person name="Singh M."/>
            <person name="Singh A."/>
            <person name="Seah K."/>
            <person name="Emmerich C."/>
        </authorList>
    </citation>
    <scope>NUCLEOTIDE SEQUENCE</scope>
    <source>
        <strain evidence="2">DP1</strain>
    </source>
</reference>
<dbReference type="Proteomes" id="UP001295684">
    <property type="component" value="Unassembled WGS sequence"/>
</dbReference>
<dbReference type="InterPro" id="IPR015943">
    <property type="entry name" value="WD40/YVTN_repeat-like_dom_sf"/>
</dbReference>
<gene>
    <name evidence="2" type="ORF">ECRASSUSDP1_LOCUS13912</name>
</gene>
<dbReference type="InterPro" id="IPR051150">
    <property type="entry name" value="SWT21/TCAB1_mRNA_Telomere"/>
</dbReference>
<dbReference type="EMBL" id="CAMPGE010013873">
    <property type="protein sequence ID" value="CAI2372581.1"/>
    <property type="molecule type" value="Genomic_DNA"/>
</dbReference>
<comment type="caution">
    <text evidence="2">The sequence shown here is derived from an EMBL/GenBank/DDBJ whole genome shotgun (WGS) entry which is preliminary data.</text>
</comment>
<dbReference type="InterPro" id="IPR036322">
    <property type="entry name" value="WD40_repeat_dom_sf"/>
</dbReference>
<keyword evidence="3" id="KW-1185">Reference proteome</keyword>
<protein>
    <submittedName>
        <fullName evidence="2">Uncharacterized protein</fullName>
    </submittedName>
</protein>
<proteinExistence type="predicted"/>
<organism evidence="2 3">
    <name type="scientific">Euplotes crassus</name>
    <dbReference type="NCBI Taxonomy" id="5936"/>
    <lineage>
        <taxon>Eukaryota</taxon>
        <taxon>Sar</taxon>
        <taxon>Alveolata</taxon>
        <taxon>Ciliophora</taxon>
        <taxon>Intramacronucleata</taxon>
        <taxon>Spirotrichea</taxon>
        <taxon>Hypotrichia</taxon>
        <taxon>Euplotida</taxon>
        <taxon>Euplotidae</taxon>
        <taxon>Moneuplotes</taxon>
    </lineage>
</organism>
<evidence type="ECO:0000256" key="1">
    <source>
        <dbReference type="SAM" id="MobiDB-lite"/>
    </source>
</evidence>
<dbReference type="SUPFAM" id="SSF50978">
    <property type="entry name" value="WD40 repeat-like"/>
    <property type="match status" value="1"/>
</dbReference>
<name>A0AAD1XH33_EUPCR</name>
<dbReference type="PANTHER" id="PTHR13211:SF0">
    <property type="entry name" value="TELOMERASE CAJAL BODY PROTEIN 1"/>
    <property type="match status" value="1"/>
</dbReference>
<accession>A0AAD1XH33</accession>
<dbReference type="AlphaFoldDB" id="A0AAD1XH33"/>
<feature type="region of interest" description="Disordered" evidence="1">
    <location>
        <begin position="1"/>
        <end position="22"/>
    </location>
</feature>
<dbReference type="Gene3D" id="2.130.10.10">
    <property type="entry name" value="YVTN repeat-like/Quinoprotein amine dehydrogenase"/>
    <property type="match status" value="1"/>
</dbReference>
<dbReference type="PANTHER" id="PTHR13211">
    <property type="entry name" value="TELOMERASE CAJAL BODY PROTEIN 1"/>
    <property type="match status" value="1"/>
</dbReference>
<sequence>MEVKENGEVAEGDSGKLPESPNDKFEIIREDFYTFKDPEDYLKLIKSYKLSDGSYQIVTLSNSNRYVRYNLTEEDLTIESVLQETYGTYEFDLISPDCILISAKDKPPYIKNWNDGTFSSFRCRNHLEEYISPVSVKYSNNKAYFGFKNQAQVFDITRMDKEKIIPLKKKMVLAIGVHEDKDLLALGYQLHDLRTHKSFGAIPCTTGSGCTQVEFDDCYALTAARNDNWVYLWDLRNDSQPVENYYRDAQTCQRMYFSFDQSTKRLLVGSKNGSVTLYDIHGRKVDSHFPIMFDCVSCCDIIDNQYLQVSSTKDENPVSKYLCIAGSGQRHYKSFEASESDSEIEEENPASEYRNAIRIFSF</sequence>
<evidence type="ECO:0000313" key="3">
    <source>
        <dbReference type="Proteomes" id="UP001295684"/>
    </source>
</evidence>
<evidence type="ECO:0000313" key="2">
    <source>
        <dbReference type="EMBL" id="CAI2372581.1"/>
    </source>
</evidence>